<dbReference type="AlphaFoldDB" id="W1J708"/>
<sequence length="101" mass="11655">MILRYSSASGKEFEQYSNLKTFGNARGQTAAHVLIHPTESIVNFLKGKEKPFAKNSTVTVQNKLYVAITRARYSVAFIVDDKYFARDLWQPPKEDYFFKIL</sequence>
<evidence type="ECO:0008006" key="3">
    <source>
        <dbReference type="Google" id="ProtNLM"/>
    </source>
</evidence>
<evidence type="ECO:0000313" key="2">
    <source>
        <dbReference type="Proteomes" id="UP000019197"/>
    </source>
</evidence>
<reference evidence="1 2" key="1">
    <citation type="submission" date="2013-11" db="EMBL/GenBank/DDBJ databases">
        <title>Draft genome sequence and annotation of the entomopathogenic bacterium, Xenorhabdus cabanillasi strain JM26.</title>
        <authorList>
            <person name="Gualtieri M."/>
            <person name="Ogier J.C."/>
            <person name="Pages S."/>
            <person name="Givaudan A."/>
            <person name="Gaudriault S."/>
        </authorList>
    </citation>
    <scope>NUCLEOTIDE SEQUENCE [LARGE SCALE GENOMIC DNA]</scope>
    <source>
        <strain evidence="1 2">JM26</strain>
    </source>
</reference>
<organism evidence="1 2">
    <name type="scientific">Xenorhabdus cabanillasii JM26</name>
    <dbReference type="NCBI Taxonomy" id="1427517"/>
    <lineage>
        <taxon>Bacteria</taxon>
        <taxon>Pseudomonadati</taxon>
        <taxon>Pseudomonadota</taxon>
        <taxon>Gammaproteobacteria</taxon>
        <taxon>Enterobacterales</taxon>
        <taxon>Morganellaceae</taxon>
        <taxon>Xenorhabdus</taxon>
    </lineage>
</organism>
<dbReference type="Proteomes" id="UP000019197">
    <property type="component" value="Unassembled WGS sequence"/>
</dbReference>
<accession>W1J708</accession>
<gene>
    <name evidence="1" type="ORF">XCR1_4170026</name>
</gene>
<comment type="caution">
    <text evidence="1">The sequence shown here is derived from an EMBL/GenBank/DDBJ whole genome shotgun (WGS) entry which is preliminary data.</text>
</comment>
<dbReference type="EMBL" id="CBXE010000354">
    <property type="protein sequence ID" value="CDL86494.1"/>
    <property type="molecule type" value="Genomic_DNA"/>
</dbReference>
<protein>
    <recommendedName>
        <fullName evidence="3">UvrD-like helicase C-terminal domain-containing protein</fullName>
    </recommendedName>
</protein>
<proteinExistence type="predicted"/>
<name>W1J708_9GAMM</name>
<evidence type="ECO:0000313" key="1">
    <source>
        <dbReference type="EMBL" id="CDL86494.1"/>
    </source>
</evidence>